<dbReference type="InterPro" id="IPR013830">
    <property type="entry name" value="SGNH_hydro"/>
</dbReference>
<dbReference type="GO" id="GO:0016788">
    <property type="term" value="F:hydrolase activity, acting on ester bonds"/>
    <property type="evidence" value="ECO:0007669"/>
    <property type="project" value="UniProtKB-ARBA"/>
</dbReference>
<dbReference type="EMBL" id="JACVXB010000001">
    <property type="protein sequence ID" value="MBD0830918.1"/>
    <property type="molecule type" value="Genomic_DNA"/>
</dbReference>
<dbReference type="RefSeq" id="WP_188228701.1">
    <property type="nucleotide sequence ID" value="NZ_JACVXB010000001.1"/>
</dbReference>
<evidence type="ECO:0000313" key="3">
    <source>
        <dbReference type="Proteomes" id="UP000600588"/>
    </source>
</evidence>
<evidence type="ECO:0000313" key="2">
    <source>
        <dbReference type="EMBL" id="MBD0830918.1"/>
    </source>
</evidence>
<reference evidence="2 3" key="1">
    <citation type="submission" date="2020-09" db="EMBL/GenBank/DDBJ databases">
        <title>TT11 complete genome.</title>
        <authorList>
            <person name="Wu Z."/>
        </authorList>
    </citation>
    <scope>NUCLEOTIDE SEQUENCE [LARGE SCALE GENOMIC DNA]</scope>
    <source>
        <strain evidence="2 3">TT11</strain>
    </source>
</reference>
<proteinExistence type="predicted"/>
<accession>A0A8J6PYC6</accession>
<evidence type="ECO:0000259" key="1">
    <source>
        <dbReference type="Pfam" id="PF13472"/>
    </source>
</evidence>
<comment type="caution">
    <text evidence="2">The sequence shown here is derived from an EMBL/GenBank/DDBJ whole genome shotgun (WGS) entry which is preliminary data.</text>
</comment>
<dbReference type="AlphaFoldDB" id="A0A8J6PYC6"/>
<gene>
    <name evidence="2" type="ORF">ICJ83_02125</name>
</gene>
<dbReference type="Pfam" id="PF13472">
    <property type="entry name" value="Lipase_GDSL_2"/>
    <property type="match status" value="1"/>
</dbReference>
<dbReference type="InterPro" id="IPR036514">
    <property type="entry name" value="SGNH_hydro_sf"/>
</dbReference>
<feature type="domain" description="SGNH hydrolase-type esterase" evidence="1">
    <location>
        <begin position="54"/>
        <end position="229"/>
    </location>
</feature>
<name>A0A8J6PYC6_9FLAO</name>
<keyword evidence="3" id="KW-1185">Reference proteome</keyword>
<sequence>MRLKTNVLLLGITMLCSFCSSNDRPTNVEDQVVESTETIPENTPEFSEINIISLGDSYTIGASVCATCRFPEQLKDSIIETTQVKALNLKVIAKTGWTTSNLLNVIEQEDIANNYNLATLLIGVNNQYQNLNFSVFENEFPILVDKAISFAGGVKQKLLVISIPDYAFTPFGKGNTSISVEIDKYNNFIKNYCEQNNITYIYVTDITRKGLTETNLVANDGLHPSSLAYSKFVERILPEALKKLGYNIN</sequence>
<dbReference type="Proteomes" id="UP000600588">
    <property type="component" value="Unassembled WGS sequence"/>
</dbReference>
<keyword evidence="2" id="KW-0378">Hydrolase</keyword>
<dbReference type="Gene3D" id="3.40.50.1110">
    <property type="entry name" value="SGNH hydrolase"/>
    <property type="match status" value="1"/>
</dbReference>
<dbReference type="SUPFAM" id="SSF52266">
    <property type="entry name" value="SGNH hydrolase"/>
    <property type="match status" value="1"/>
</dbReference>
<protein>
    <submittedName>
        <fullName evidence="2">SGNH/GDSL hydrolase family protein</fullName>
    </submittedName>
</protein>
<organism evidence="2 3">
    <name type="scientific">Aestuariibaculum sediminum</name>
    <dbReference type="NCBI Taxonomy" id="2770637"/>
    <lineage>
        <taxon>Bacteria</taxon>
        <taxon>Pseudomonadati</taxon>
        <taxon>Bacteroidota</taxon>
        <taxon>Flavobacteriia</taxon>
        <taxon>Flavobacteriales</taxon>
        <taxon>Flavobacteriaceae</taxon>
    </lineage>
</organism>